<comment type="cofactor">
    <cofactor evidence="1">
        <name>Mn(2+)</name>
        <dbReference type="ChEBI" id="CHEBI:29035"/>
    </cofactor>
</comment>
<dbReference type="OrthoDB" id="9785415at2"/>
<dbReference type="InterPro" id="IPR006284">
    <property type="entry name" value="Glut_synth_pro"/>
</dbReference>
<dbReference type="Pfam" id="PF02955">
    <property type="entry name" value="GSH-S_ATP"/>
    <property type="match status" value="1"/>
</dbReference>
<name>A0A2V1H4P7_9GAMM</name>
<keyword evidence="9" id="KW-0464">Manganese</keyword>
<dbReference type="InterPro" id="IPR004215">
    <property type="entry name" value="GSHS_N"/>
</dbReference>
<dbReference type="NCBIfam" id="NF003573">
    <property type="entry name" value="PRK05246.1"/>
    <property type="match status" value="1"/>
</dbReference>
<keyword evidence="8" id="KW-0460">Magnesium</keyword>
<dbReference type="GO" id="GO:0004363">
    <property type="term" value="F:glutathione synthase activity"/>
    <property type="evidence" value="ECO:0007669"/>
    <property type="project" value="UniProtKB-UniRule"/>
</dbReference>
<dbReference type="Gene3D" id="3.40.50.20">
    <property type="match status" value="1"/>
</dbReference>
<comment type="cofactor">
    <cofactor evidence="2">
        <name>Mg(2+)</name>
        <dbReference type="ChEBI" id="CHEBI:18420"/>
    </cofactor>
</comment>
<reference evidence="12 13" key="1">
    <citation type="submission" date="2018-04" db="EMBL/GenBank/DDBJ databases">
        <title>Thalassorhabdus spongiae gen. nov., sp. nov., isolated from a marine sponge in South-West Iceland.</title>
        <authorList>
            <person name="Knobloch S."/>
            <person name="Daussin A."/>
            <person name="Johannsson R."/>
            <person name="Marteinsson V.T."/>
        </authorList>
    </citation>
    <scope>NUCLEOTIDE SEQUENCE [LARGE SCALE GENOMIC DNA]</scope>
    <source>
        <strain evidence="12 13">Hp12</strain>
    </source>
</reference>
<keyword evidence="13" id="KW-1185">Reference proteome</keyword>
<dbReference type="InterPro" id="IPR011761">
    <property type="entry name" value="ATP-grasp"/>
</dbReference>
<accession>A0A2V1H4P7</accession>
<evidence type="ECO:0000256" key="8">
    <source>
        <dbReference type="ARBA" id="ARBA00022842"/>
    </source>
</evidence>
<dbReference type="FunFam" id="3.40.50.20:FF:000009">
    <property type="entry name" value="Glutathione synthetase"/>
    <property type="match status" value="1"/>
</dbReference>
<dbReference type="SUPFAM" id="SSF56059">
    <property type="entry name" value="Glutathione synthetase ATP-binding domain-like"/>
    <property type="match status" value="1"/>
</dbReference>
<dbReference type="SUPFAM" id="SSF52440">
    <property type="entry name" value="PreATP-grasp domain"/>
    <property type="match status" value="1"/>
</dbReference>
<dbReference type="GO" id="GO:0005524">
    <property type="term" value="F:ATP binding"/>
    <property type="evidence" value="ECO:0007669"/>
    <property type="project" value="UniProtKB-UniRule"/>
</dbReference>
<evidence type="ECO:0000256" key="5">
    <source>
        <dbReference type="ARBA" id="ARBA00022723"/>
    </source>
</evidence>
<evidence type="ECO:0000313" key="12">
    <source>
        <dbReference type="EMBL" id="PVZ72167.1"/>
    </source>
</evidence>
<dbReference type="NCBIfam" id="TIGR01380">
    <property type="entry name" value="glut_syn"/>
    <property type="match status" value="1"/>
</dbReference>
<evidence type="ECO:0000256" key="9">
    <source>
        <dbReference type="ARBA" id="ARBA00023211"/>
    </source>
</evidence>
<proteinExistence type="inferred from homology"/>
<gene>
    <name evidence="10" type="primary">gshB</name>
    <name evidence="12" type="ORF">DC094_03900</name>
</gene>
<dbReference type="HAMAP" id="MF_00162">
    <property type="entry name" value="GSH_S"/>
    <property type="match status" value="1"/>
</dbReference>
<keyword evidence="6 10" id="KW-0547">Nucleotide-binding</keyword>
<dbReference type="RefSeq" id="WP_116685752.1">
    <property type="nucleotide sequence ID" value="NZ_CAWNYD010000001.1"/>
</dbReference>
<dbReference type="FunFam" id="3.30.1490.20:FF:000009">
    <property type="entry name" value="Glutathione synthetase"/>
    <property type="match status" value="1"/>
</dbReference>
<dbReference type="EC" id="6.3.2.3" evidence="10"/>
<evidence type="ECO:0000256" key="2">
    <source>
        <dbReference type="ARBA" id="ARBA00001946"/>
    </source>
</evidence>
<dbReference type="InterPro" id="IPR016185">
    <property type="entry name" value="PreATP-grasp_dom_sf"/>
</dbReference>
<evidence type="ECO:0000256" key="7">
    <source>
        <dbReference type="ARBA" id="ARBA00022840"/>
    </source>
</evidence>
<evidence type="ECO:0000256" key="3">
    <source>
        <dbReference type="ARBA" id="ARBA00022598"/>
    </source>
</evidence>
<dbReference type="InterPro" id="IPR013815">
    <property type="entry name" value="ATP_grasp_subdomain_1"/>
</dbReference>
<comment type="caution">
    <text evidence="12">The sequence shown here is derived from an EMBL/GenBank/DDBJ whole genome shotgun (WGS) entry which is preliminary data.</text>
</comment>
<evidence type="ECO:0000259" key="11">
    <source>
        <dbReference type="PROSITE" id="PS50975"/>
    </source>
</evidence>
<sequence>MSRKLGVIMDPIESIKPYKDSSFAMMLAAQKKGWEIYYIQPKDLWLDQGRCFATSCQVTLQDTTENWYQKSQSTDHPLAELDVVLMRKDPPFNMDFVYLTYLLERAEAEGCKVINRPSSIRDCNEKLFTAWFPELTPPTLVTRNSNQVKAFLAQHQDIIVKPLDGMGGSGIFRIREDDPNKGAILETISHQDQELFMAQRYLPAITDGDKRILIINGKPVSHVLARIPAKGENRGNLAAGGRGVGQLLSDSDRAIAEKIGPTLVEKGLWFVGLDVIGDRVTEINVTSPTCIRELDHQFGLDIAGDFIQMLEDELFH</sequence>
<dbReference type="PROSITE" id="PS50975">
    <property type="entry name" value="ATP_GRASP"/>
    <property type="match status" value="1"/>
</dbReference>
<evidence type="ECO:0000256" key="10">
    <source>
        <dbReference type="HAMAP-Rule" id="MF_00162"/>
    </source>
</evidence>
<dbReference type="Gene3D" id="3.30.1490.20">
    <property type="entry name" value="ATP-grasp fold, A domain"/>
    <property type="match status" value="1"/>
</dbReference>
<dbReference type="EMBL" id="QDDL01000001">
    <property type="protein sequence ID" value="PVZ72167.1"/>
    <property type="molecule type" value="Genomic_DNA"/>
</dbReference>
<protein>
    <recommendedName>
        <fullName evidence="10">Glutathione synthetase</fullName>
        <ecNumber evidence="10">6.3.2.3</ecNumber>
    </recommendedName>
    <alternativeName>
        <fullName evidence="10">GSH synthetase</fullName>
        <shortName evidence="10">GSH-S</shortName>
        <shortName evidence="10">GSHase</shortName>
    </alternativeName>
    <alternativeName>
        <fullName evidence="10">Glutathione synthase</fullName>
    </alternativeName>
</protein>
<dbReference type="GO" id="GO:0005737">
    <property type="term" value="C:cytoplasm"/>
    <property type="evidence" value="ECO:0007669"/>
    <property type="project" value="TreeGrafter"/>
</dbReference>
<feature type="domain" description="ATP-grasp" evidence="11">
    <location>
        <begin position="126"/>
        <end position="311"/>
    </location>
</feature>
<comment type="pathway">
    <text evidence="10">Sulfur metabolism; glutathione biosynthesis; glutathione from L-cysteine and L-glutamate: step 2/2.</text>
</comment>
<keyword evidence="7 10" id="KW-0067">ATP-binding</keyword>
<evidence type="ECO:0000313" key="13">
    <source>
        <dbReference type="Proteomes" id="UP000244906"/>
    </source>
</evidence>
<comment type="similarity">
    <text evidence="10">Belongs to the prokaryotic GSH synthase family.</text>
</comment>
<dbReference type="PANTHER" id="PTHR21621:SF4">
    <property type="entry name" value="GLUTATHIONE SYNTHETASE"/>
    <property type="match status" value="1"/>
</dbReference>
<evidence type="ECO:0000256" key="6">
    <source>
        <dbReference type="ARBA" id="ARBA00022741"/>
    </source>
</evidence>
<keyword evidence="5" id="KW-0479">Metal-binding</keyword>
<dbReference type="UniPathway" id="UPA00142">
    <property type="reaction ID" value="UER00210"/>
</dbReference>
<comment type="catalytic activity">
    <reaction evidence="10">
        <text>gamma-L-glutamyl-L-cysteine + glycine + ATP = glutathione + ADP + phosphate + H(+)</text>
        <dbReference type="Rhea" id="RHEA:13557"/>
        <dbReference type="ChEBI" id="CHEBI:15378"/>
        <dbReference type="ChEBI" id="CHEBI:30616"/>
        <dbReference type="ChEBI" id="CHEBI:43474"/>
        <dbReference type="ChEBI" id="CHEBI:57305"/>
        <dbReference type="ChEBI" id="CHEBI:57925"/>
        <dbReference type="ChEBI" id="CHEBI:58173"/>
        <dbReference type="ChEBI" id="CHEBI:456216"/>
        <dbReference type="EC" id="6.3.2.3"/>
    </reaction>
</comment>
<dbReference type="AlphaFoldDB" id="A0A2V1H4P7"/>
<dbReference type="Pfam" id="PF02951">
    <property type="entry name" value="GSH-S_N"/>
    <property type="match status" value="1"/>
</dbReference>
<evidence type="ECO:0000256" key="1">
    <source>
        <dbReference type="ARBA" id="ARBA00001936"/>
    </source>
</evidence>
<evidence type="ECO:0000256" key="4">
    <source>
        <dbReference type="ARBA" id="ARBA00022684"/>
    </source>
</evidence>
<dbReference type="Gene3D" id="3.30.470.20">
    <property type="entry name" value="ATP-grasp fold, B domain"/>
    <property type="match status" value="1"/>
</dbReference>
<dbReference type="Proteomes" id="UP000244906">
    <property type="component" value="Unassembled WGS sequence"/>
</dbReference>
<dbReference type="InterPro" id="IPR004218">
    <property type="entry name" value="GSHS_ATP-bd"/>
</dbReference>
<dbReference type="GO" id="GO:0046872">
    <property type="term" value="F:metal ion binding"/>
    <property type="evidence" value="ECO:0007669"/>
    <property type="project" value="UniProtKB-KW"/>
</dbReference>
<keyword evidence="3 10" id="KW-0436">Ligase</keyword>
<keyword evidence="4 10" id="KW-0317">Glutathione biosynthesis</keyword>
<dbReference type="PANTHER" id="PTHR21621">
    <property type="entry name" value="RIBOSOMAL PROTEIN S6 MODIFICATION PROTEIN"/>
    <property type="match status" value="1"/>
</dbReference>
<organism evidence="12 13">
    <name type="scientific">Pelagibaculum spongiae</name>
    <dbReference type="NCBI Taxonomy" id="2080658"/>
    <lineage>
        <taxon>Bacteria</taxon>
        <taxon>Pseudomonadati</taxon>
        <taxon>Pseudomonadota</taxon>
        <taxon>Gammaproteobacteria</taxon>
        <taxon>Oceanospirillales</taxon>
        <taxon>Pelagibaculum</taxon>
    </lineage>
</organism>